<dbReference type="EMBL" id="MCFE01000814">
    <property type="protein sequence ID" value="ORX78696.1"/>
    <property type="molecule type" value="Genomic_DNA"/>
</dbReference>
<feature type="repeat" description="Pumilio" evidence="7">
    <location>
        <begin position="774"/>
        <end position="809"/>
    </location>
</feature>
<evidence type="ECO:0000313" key="12">
    <source>
        <dbReference type="Proteomes" id="UP000193498"/>
    </source>
</evidence>
<feature type="compositionally biased region" description="Polar residues" evidence="8">
    <location>
        <begin position="288"/>
        <end position="305"/>
    </location>
</feature>
<evidence type="ECO:0000256" key="7">
    <source>
        <dbReference type="PROSITE-ProRule" id="PRU00317"/>
    </source>
</evidence>
<evidence type="ECO:0000256" key="3">
    <source>
        <dbReference type="ARBA" id="ARBA00022737"/>
    </source>
</evidence>
<dbReference type="GO" id="GO:0005737">
    <property type="term" value="C:cytoplasm"/>
    <property type="evidence" value="ECO:0007669"/>
    <property type="project" value="UniProtKB-SubCell"/>
</dbReference>
<comment type="similarity">
    <text evidence="5">Belongs to the PUF3 family.</text>
</comment>
<evidence type="ECO:0000256" key="6">
    <source>
        <dbReference type="ARBA" id="ARBA00081811"/>
    </source>
</evidence>
<dbReference type="SUPFAM" id="SSF48371">
    <property type="entry name" value="ARM repeat"/>
    <property type="match status" value="1"/>
</dbReference>
<keyword evidence="3" id="KW-0677">Repeat</keyword>
<feature type="repeat" description="Pumilio" evidence="7">
    <location>
        <begin position="666"/>
        <end position="701"/>
    </location>
</feature>
<dbReference type="FunFam" id="1.25.10.10:FF:000004">
    <property type="entry name" value="Pumilio homolog 1 isoform 2"/>
    <property type="match status" value="1"/>
</dbReference>
<feature type="repeat" description="Pumilio" evidence="7">
    <location>
        <begin position="702"/>
        <end position="737"/>
    </location>
</feature>
<evidence type="ECO:0000256" key="2">
    <source>
        <dbReference type="ARBA" id="ARBA00022490"/>
    </source>
</evidence>
<protein>
    <recommendedName>
        <fullName evidence="6">Pumilio homology domain family member 3</fullName>
    </recommendedName>
</protein>
<dbReference type="InterPro" id="IPR011989">
    <property type="entry name" value="ARM-like"/>
</dbReference>
<evidence type="ECO:0000313" key="10">
    <source>
        <dbReference type="EMBL" id="ORX78696.1"/>
    </source>
</evidence>
<dbReference type="InterPro" id="IPR033712">
    <property type="entry name" value="Pumilio_RNA-bd"/>
</dbReference>
<evidence type="ECO:0000256" key="1">
    <source>
        <dbReference type="ARBA" id="ARBA00004496"/>
    </source>
</evidence>
<dbReference type="InParanoid" id="A0A1Y1ZDX5"/>
<evidence type="ECO:0000256" key="8">
    <source>
        <dbReference type="SAM" id="MobiDB-lite"/>
    </source>
</evidence>
<feature type="repeat" description="Pumilio" evidence="7">
    <location>
        <begin position="738"/>
        <end position="773"/>
    </location>
</feature>
<dbReference type="InterPro" id="IPR001313">
    <property type="entry name" value="Pumilio_RNA-bd_rpt"/>
</dbReference>
<evidence type="ECO:0000313" key="11">
    <source>
        <dbReference type="EMBL" id="ORY08406.1"/>
    </source>
</evidence>
<feature type="compositionally biased region" description="Basic and acidic residues" evidence="8">
    <location>
        <begin position="892"/>
        <end position="907"/>
    </location>
</feature>
<dbReference type="Gene3D" id="1.25.10.10">
    <property type="entry name" value="Leucine-rich Repeat Variant"/>
    <property type="match status" value="1"/>
</dbReference>
<feature type="region of interest" description="Disordered" evidence="8">
    <location>
        <begin position="883"/>
        <end position="907"/>
    </location>
</feature>
<feature type="region of interest" description="Disordered" evidence="8">
    <location>
        <begin position="225"/>
        <end position="245"/>
    </location>
</feature>
<feature type="domain" description="PUM-HD" evidence="9">
    <location>
        <begin position="538"/>
        <end position="878"/>
    </location>
</feature>
<reference evidence="11 12" key="1">
    <citation type="submission" date="2016-07" db="EMBL/GenBank/DDBJ databases">
        <title>Pervasive Adenine N6-methylation of Active Genes in Fungi.</title>
        <authorList>
            <consortium name="DOE Joint Genome Institute"/>
            <person name="Mondo S.J."/>
            <person name="Dannebaum R.O."/>
            <person name="Kuo R.C."/>
            <person name="Labutti K."/>
            <person name="Haridas S."/>
            <person name="Kuo A."/>
            <person name="Salamov A."/>
            <person name="Ahrendt S.R."/>
            <person name="Lipzen A."/>
            <person name="Sullivan W."/>
            <person name="Andreopoulos W.B."/>
            <person name="Clum A."/>
            <person name="Lindquist E."/>
            <person name="Daum C."/>
            <person name="Ramamoorthy G.K."/>
            <person name="Gryganskyi A."/>
            <person name="Culley D."/>
            <person name="Magnuson J.K."/>
            <person name="James T.Y."/>
            <person name="O'Malley M.A."/>
            <person name="Stajich J.E."/>
            <person name="Spatafora J.W."/>
            <person name="Visel A."/>
            <person name="Grigoriev I.V."/>
        </authorList>
    </citation>
    <scope>NUCLEOTIDE SEQUENCE [LARGE SCALE GENOMIC DNA]</scope>
    <source>
        <strain evidence="11 12">CBS 931.73</strain>
    </source>
</reference>
<dbReference type="GO" id="GO:0003730">
    <property type="term" value="F:mRNA 3'-UTR binding"/>
    <property type="evidence" value="ECO:0007669"/>
    <property type="project" value="TreeGrafter"/>
</dbReference>
<feature type="compositionally biased region" description="Polar residues" evidence="8">
    <location>
        <begin position="71"/>
        <end position="90"/>
    </location>
</feature>
<dbReference type="SMART" id="SM00025">
    <property type="entry name" value="Pumilio"/>
    <property type="match status" value="8"/>
</dbReference>
<evidence type="ECO:0000256" key="5">
    <source>
        <dbReference type="ARBA" id="ARBA00060736"/>
    </source>
</evidence>
<feature type="repeat" description="Pumilio" evidence="7">
    <location>
        <begin position="594"/>
        <end position="629"/>
    </location>
</feature>
<feature type="compositionally biased region" description="Low complexity" evidence="8">
    <location>
        <begin position="272"/>
        <end position="281"/>
    </location>
</feature>
<evidence type="ECO:0000256" key="4">
    <source>
        <dbReference type="ARBA" id="ARBA00022884"/>
    </source>
</evidence>
<dbReference type="InterPro" id="IPR033133">
    <property type="entry name" value="PUM-HD"/>
</dbReference>
<dbReference type="EMBL" id="MCFE01000001">
    <property type="protein sequence ID" value="ORY08406.1"/>
    <property type="molecule type" value="Genomic_DNA"/>
</dbReference>
<feature type="region of interest" description="Disordered" evidence="8">
    <location>
        <begin position="1"/>
        <end position="29"/>
    </location>
</feature>
<dbReference type="PROSITE" id="PS50302">
    <property type="entry name" value="PUM"/>
    <property type="match status" value="8"/>
</dbReference>
<feature type="repeat" description="Pumilio" evidence="7">
    <location>
        <begin position="810"/>
        <end position="852"/>
    </location>
</feature>
<dbReference type="Pfam" id="PF00806">
    <property type="entry name" value="PUF"/>
    <property type="match status" value="8"/>
</dbReference>
<dbReference type="InterPro" id="IPR016024">
    <property type="entry name" value="ARM-type_fold"/>
</dbReference>
<gene>
    <name evidence="11" type="ORF">K493DRAFT_309820</name>
    <name evidence="10" type="ORF">K493DRAFT_321173</name>
</gene>
<feature type="region of interest" description="Disordered" evidence="8">
    <location>
        <begin position="269"/>
        <end position="305"/>
    </location>
</feature>
<keyword evidence="12" id="KW-1185">Reference proteome</keyword>
<feature type="compositionally biased region" description="Polar residues" evidence="8">
    <location>
        <begin position="47"/>
        <end position="60"/>
    </location>
</feature>
<evidence type="ECO:0000259" key="9">
    <source>
        <dbReference type="PROSITE" id="PS50303"/>
    </source>
</evidence>
<feature type="repeat" description="Pumilio" evidence="7">
    <location>
        <begin position="630"/>
        <end position="665"/>
    </location>
</feature>
<dbReference type="GO" id="GO:0000288">
    <property type="term" value="P:nuclear-transcribed mRNA catabolic process, deadenylation-dependent decay"/>
    <property type="evidence" value="ECO:0007669"/>
    <property type="project" value="TreeGrafter"/>
</dbReference>
<dbReference type="OrthoDB" id="668540at2759"/>
<dbReference type="PROSITE" id="PS50303">
    <property type="entry name" value="PUM_HD"/>
    <property type="match status" value="1"/>
</dbReference>
<comment type="caution">
    <text evidence="11">The sequence shown here is derived from an EMBL/GenBank/DDBJ whole genome shotgun (WGS) entry which is preliminary data.</text>
</comment>
<dbReference type="STRING" id="1314790.A0A1Y1ZDX5"/>
<name>A0A1Y1ZDX5_9FUNG</name>
<dbReference type="PANTHER" id="PTHR12537">
    <property type="entry name" value="RNA BINDING PROTEIN PUMILIO-RELATED"/>
    <property type="match status" value="1"/>
</dbReference>
<feature type="repeat" description="Pumilio" evidence="7">
    <location>
        <begin position="558"/>
        <end position="593"/>
    </location>
</feature>
<dbReference type="Proteomes" id="UP000193498">
    <property type="component" value="Unassembled WGS sequence"/>
</dbReference>
<proteinExistence type="inferred from homology"/>
<dbReference type="AlphaFoldDB" id="A0A1Y1ZDX5"/>
<feature type="region of interest" description="Disordered" evidence="8">
    <location>
        <begin position="43"/>
        <end position="90"/>
    </location>
</feature>
<keyword evidence="4" id="KW-0694">RNA-binding</keyword>
<dbReference type="CDD" id="cd07920">
    <property type="entry name" value="Pumilio"/>
    <property type="match status" value="1"/>
</dbReference>
<accession>A0A1Y1ZDX5</accession>
<keyword evidence="2" id="KW-0963">Cytoplasm</keyword>
<dbReference type="PANTHER" id="PTHR12537:SF12">
    <property type="entry name" value="MATERNAL PROTEIN PUMILIO"/>
    <property type="match status" value="1"/>
</dbReference>
<organism evidence="11 12">
    <name type="scientific">Basidiobolus meristosporus CBS 931.73</name>
    <dbReference type="NCBI Taxonomy" id="1314790"/>
    <lineage>
        <taxon>Eukaryota</taxon>
        <taxon>Fungi</taxon>
        <taxon>Fungi incertae sedis</taxon>
        <taxon>Zoopagomycota</taxon>
        <taxon>Entomophthoromycotina</taxon>
        <taxon>Basidiobolomycetes</taxon>
        <taxon>Basidiobolales</taxon>
        <taxon>Basidiobolaceae</taxon>
        <taxon>Basidiobolus</taxon>
    </lineage>
</organism>
<sequence length="907" mass="101090">MSRYNPDDMPASSKAGIFQPKAKNQPQGQLAALLRGKFDLEYDPFTGQANDINRSSSAPPTQLLDRLGRFNPNQDGDYSAGNTRLESEQASQYYNQPRAEARLPPGYGSNNQSWQMWAGAGLDTLGNSSNGPSQKEKELERFKGFGGEDFSNSHPLDQSLEPEQGRNLRMAEAKNDPWGSNEIQQIYGGGNNADAASRRRNLVDLIQDDFPRTPSPVIALQQRQAGGSFDGGRGGVDEGDSSAGYLQDNDYDRLRLRSVVNVALDGLDEHSAAPPMRGARGPMPPRANSTPPTQQFQRGQKLGSNNDLNEASLLMDMRGMSLTDSDYEAIQHARLLQQAKLQSQGYNSYVNELGATSASMYSGYGGDAYGWDREERLVGNDIYSRADALGISPLEYRQAIQQLQQQGYSFNRAEQVLAAELGALKRNQLYGTGGSGINSNTYLGNSTGGASNFGGPTLHRSHSSYSLNERKLRNQLLLQQQQLNQQQMLLREQLLRQHHGHDLGGNIAPYGAPASQGRRSMTPDLNMSTLGADPNHGMRSALLEEFRNNKNKKYELRDIVGSMVEFSGDQHGSRFIQQKLETANSEEKQLVFDEILPNALQLMTDVFGNYVIQKFFEHGNQVQKTILAKQMETHVLSLSLQMYGCRVVQKALEHVLTEQQAVLVKELDGNVLKCVKDQNGNHVIQKAIERVPAEHIQFIINAFHGQVYNLATHPYGCRVIQRMFEHCTDDQTKPLLDELHRYTQNLVQDQYGNYVIQHVLERGKPADRSLVVNKVRGQVLQMSKHKFASNVVEKCIAHGSKRDRQTLIDEVIQTKPDGTSALIVMMKDQYANYVVQKMLDVVDGDQREILIAKIKPHLQSLKKYTYGKHLISTITEVEKLVATSSADASPRPAEERNAEETANQEEH</sequence>
<comment type="subcellular location">
    <subcellularLocation>
        <location evidence="1">Cytoplasm</location>
    </subcellularLocation>
</comment>